<dbReference type="EMBL" id="JBHSQI010000001">
    <property type="protein sequence ID" value="MFC6152233.1"/>
    <property type="molecule type" value="Genomic_DNA"/>
</dbReference>
<name>A0ABW1QT86_9ACTN</name>
<protein>
    <recommendedName>
        <fullName evidence="5">Secreted protein</fullName>
    </recommendedName>
</protein>
<proteinExistence type="predicted"/>
<dbReference type="Proteomes" id="UP001596098">
    <property type="component" value="Unassembled WGS sequence"/>
</dbReference>
<evidence type="ECO:0000256" key="2">
    <source>
        <dbReference type="SAM" id="Phobius"/>
    </source>
</evidence>
<evidence type="ECO:0000313" key="3">
    <source>
        <dbReference type="EMBL" id="MFC6152233.1"/>
    </source>
</evidence>
<feature type="transmembrane region" description="Helical" evidence="2">
    <location>
        <begin position="27"/>
        <end position="46"/>
    </location>
</feature>
<evidence type="ECO:0000256" key="1">
    <source>
        <dbReference type="SAM" id="MobiDB-lite"/>
    </source>
</evidence>
<comment type="caution">
    <text evidence="3">The sequence shown here is derived from an EMBL/GenBank/DDBJ whole genome shotgun (WGS) entry which is preliminary data.</text>
</comment>
<accession>A0ABW1QT86</accession>
<dbReference type="RefSeq" id="WP_128220349.1">
    <property type="nucleotide sequence ID" value="NZ_CP034929.1"/>
</dbReference>
<reference evidence="4" key="1">
    <citation type="journal article" date="2019" name="Int. J. Syst. Evol. Microbiol.">
        <title>The Global Catalogue of Microorganisms (GCM) 10K type strain sequencing project: providing services to taxonomists for standard genome sequencing and annotation.</title>
        <authorList>
            <consortium name="The Broad Institute Genomics Platform"/>
            <consortium name="The Broad Institute Genome Sequencing Center for Infectious Disease"/>
            <person name="Wu L."/>
            <person name="Ma J."/>
        </authorList>
    </citation>
    <scope>NUCLEOTIDE SEQUENCE [LARGE SCALE GENOMIC DNA]</scope>
    <source>
        <strain evidence="4">DFY28</strain>
    </source>
</reference>
<evidence type="ECO:0008006" key="5">
    <source>
        <dbReference type="Google" id="ProtNLM"/>
    </source>
</evidence>
<evidence type="ECO:0000313" key="4">
    <source>
        <dbReference type="Proteomes" id="UP001596098"/>
    </source>
</evidence>
<keyword evidence="2" id="KW-0812">Transmembrane</keyword>
<organism evidence="3 4">
    <name type="scientific">Nocardioides yefusunii</name>
    <dbReference type="NCBI Taxonomy" id="2500546"/>
    <lineage>
        <taxon>Bacteria</taxon>
        <taxon>Bacillati</taxon>
        <taxon>Actinomycetota</taxon>
        <taxon>Actinomycetes</taxon>
        <taxon>Propionibacteriales</taxon>
        <taxon>Nocardioidaceae</taxon>
        <taxon>Nocardioides</taxon>
    </lineage>
</organism>
<keyword evidence="2" id="KW-0472">Membrane</keyword>
<feature type="region of interest" description="Disordered" evidence="1">
    <location>
        <begin position="57"/>
        <end position="79"/>
    </location>
</feature>
<feature type="compositionally biased region" description="Low complexity" evidence="1">
    <location>
        <begin position="57"/>
        <end position="69"/>
    </location>
</feature>
<keyword evidence="4" id="KW-1185">Reference proteome</keyword>
<gene>
    <name evidence="3" type="ORF">ACFPWU_00930</name>
</gene>
<keyword evidence="2" id="KW-1133">Transmembrane helix</keyword>
<sequence>MDIDEQETCAAPDPLAVWGRVLRRVRAVTTALVVGGVVAAALYVWWTWEFDGPGSMAAESAATAPTGSPAPDPREPVAGADSPVEVLKAWDLARQDAWEAGDEAALLRLYADEAEAGAADAAALRRWIDAGWRVHGVAPRVVAVREVERTERRWVLDVTDQFEGAVARSTDGDEERALPRGAVRERRLVLVPGGADAPGEAWAVLEVNEPDVVPKRRSR</sequence>